<dbReference type="AlphaFoldDB" id="A0A074ZKA0"/>
<feature type="non-terminal residue" evidence="1">
    <location>
        <position position="1"/>
    </location>
</feature>
<evidence type="ECO:0000313" key="1">
    <source>
        <dbReference type="EMBL" id="KER26162.1"/>
    </source>
</evidence>
<organism evidence="1 2">
    <name type="scientific">Opisthorchis viverrini</name>
    <name type="common">Southeast Asian liver fluke</name>
    <dbReference type="NCBI Taxonomy" id="6198"/>
    <lineage>
        <taxon>Eukaryota</taxon>
        <taxon>Metazoa</taxon>
        <taxon>Spiralia</taxon>
        <taxon>Lophotrochozoa</taxon>
        <taxon>Platyhelminthes</taxon>
        <taxon>Trematoda</taxon>
        <taxon>Digenea</taxon>
        <taxon>Opisthorchiida</taxon>
        <taxon>Opisthorchiata</taxon>
        <taxon>Opisthorchiidae</taxon>
        <taxon>Opisthorchis</taxon>
    </lineage>
</organism>
<feature type="non-terminal residue" evidence="1">
    <location>
        <position position="82"/>
    </location>
</feature>
<name>A0A074ZKA0_OPIVI</name>
<dbReference type="Proteomes" id="UP000054324">
    <property type="component" value="Unassembled WGS sequence"/>
</dbReference>
<dbReference type="EMBL" id="KL596754">
    <property type="protein sequence ID" value="KER26162.1"/>
    <property type="molecule type" value="Genomic_DNA"/>
</dbReference>
<proteinExistence type="predicted"/>
<dbReference type="RefSeq" id="XP_009170066.1">
    <property type="nucleotide sequence ID" value="XM_009171802.1"/>
</dbReference>
<evidence type="ECO:0000313" key="2">
    <source>
        <dbReference type="Proteomes" id="UP000054324"/>
    </source>
</evidence>
<dbReference type="KEGG" id="ovi:T265_06519"/>
<keyword evidence="2" id="KW-1185">Reference proteome</keyword>
<reference evidence="1 2" key="1">
    <citation type="submission" date="2013-11" db="EMBL/GenBank/DDBJ databases">
        <title>Opisthorchis viverrini - life in the bile duct.</title>
        <authorList>
            <person name="Young N.D."/>
            <person name="Nagarajan N."/>
            <person name="Lin S.J."/>
            <person name="Korhonen P.K."/>
            <person name="Jex A.R."/>
            <person name="Hall R.S."/>
            <person name="Safavi-Hemami H."/>
            <person name="Kaewkong W."/>
            <person name="Bertrand D."/>
            <person name="Gao S."/>
            <person name="Seet Q."/>
            <person name="Wongkham S."/>
            <person name="Teh B.T."/>
            <person name="Wongkham C."/>
            <person name="Intapan P.M."/>
            <person name="Maleewong W."/>
            <person name="Yang X."/>
            <person name="Hu M."/>
            <person name="Wang Z."/>
            <person name="Hofmann A."/>
            <person name="Sternberg P.W."/>
            <person name="Tan P."/>
            <person name="Wang J."/>
            <person name="Gasser R.B."/>
        </authorList>
    </citation>
    <scope>NUCLEOTIDE SEQUENCE [LARGE SCALE GENOMIC DNA]</scope>
</reference>
<dbReference type="OrthoDB" id="2138378at2759"/>
<gene>
    <name evidence="1" type="ORF">T265_06519</name>
</gene>
<accession>A0A074ZKA0</accession>
<dbReference type="GeneID" id="20320698"/>
<protein>
    <submittedName>
        <fullName evidence="1">Uncharacterized protein</fullName>
    </submittedName>
</protein>
<dbReference type="CTD" id="20320698"/>
<sequence length="82" mass="9994">CANMQQWTRRRRAPAQSWNWTKTSHLVERRIQNHRRCWHRQLGVFGELLCSPQVALSTDGPQVHLWRMIQYRWIKYGNSTIY</sequence>